<dbReference type="PANTHER" id="PTHR37421:SF1">
    <property type="entry name" value="UPF0260 PROTEIN YCGN"/>
    <property type="match status" value="1"/>
</dbReference>
<dbReference type="PANTHER" id="PTHR37421">
    <property type="entry name" value="UPF0260 PROTEIN YCGN"/>
    <property type="match status" value="1"/>
</dbReference>
<reference evidence="1" key="1">
    <citation type="journal article" date="2014" name="Int. J. Syst. Evol. Microbiol.">
        <title>Complete genome sequence of Corynebacterium casei LMG S-19264T (=DSM 44701T), isolated from a smear-ripened cheese.</title>
        <authorList>
            <consortium name="US DOE Joint Genome Institute (JGI-PGF)"/>
            <person name="Walter F."/>
            <person name="Albersmeier A."/>
            <person name="Kalinowski J."/>
            <person name="Ruckert C."/>
        </authorList>
    </citation>
    <scope>NUCLEOTIDE SEQUENCE</scope>
    <source>
        <strain evidence="1">KCTC 23430</strain>
    </source>
</reference>
<comment type="caution">
    <text evidence="1">The sequence shown here is derived from an EMBL/GenBank/DDBJ whole genome shotgun (WGS) entry which is preliminary data.</text>
</comment>
<evidence type="ECO:0000313" key="1">
    <source>
        <dbReference type="EMBL" id="GHD30260.1"/>
    </source>
</evidence>
<dbReference type="Pfam" id="PF03692">
    <property type="entry name" value="CxxCxxCC"/>
    <property type="match status" value="1"/>
</dbReference>
<dbReference type="AlphaFoldDB" id="A0A918XG54"/>
<keyword evidence="2" id="KW-1185">Reference proteome</keyword>
<sequence>MSQVESAWFNALPLESLDPDQWERLCDGCARCCLHKLEDEGSGEVFYTGIRCRYLDEQHCHCSDYAQRSILVPNCVQLDAARAADYYWLPSTCAYRLRAQGLPLPSWHPLVSGDPESVHAAGISIRGKAISDEYVHDDGYDEHIIHWVEQESPGAH</sequence>
<dbReference type="InterPro" id="IPR005358">
    <property type="entry name" value="Puta_zinc/iron-chelating_dom"/>
</dbReference>
<name>A0A918XG54_9GAMM</name>
<proteinExistence type="predicted"/>
<dbReference type="EMBL" id="BMYM01000001">
    <property type="protein sequence ID" value="GHD30260.1"/>
    <property type="molecule type" value="Genomic_DNA"/>
</dbReference>
<dbReference type="NCBIfam" id="NF003507">
    <property type="entry name" value="PRK05170.2-5"/>
    <property type="match status" value="1"/>
</dbReference>
<protein>
    <submittedName>
        <fullName evidence="1">UPF0260 protein</fullName>
    </submittedName>
</protein>
<accession>A0A918XG54</accession>
<dbReference type="NCBIfam" id="NF003501">
    <property type="entry name" value="PRK05170.1-5"/>
    <property type="match status" value="1"/>
</dbReference>
<organism evidence="1 2">
    <name type="scientific">Parahalioglobus pacificus</name>
    <dbReference type="NCBI Taxonomy" id="930806"/>
    <lineage>
        <taxon>Bacteria</taxon>
        <taxon>Pseudomonadati</taxon>
        <taxon>Pseudomonadota</taxon>
        <taxon>Gammaproteobacteria</taxon>
        <taxon>Cellvibrionales</taxon>
        <taxon>Halieaceae</taxon>
        <taxon>Parahalioglobus</taxon>
    </lineage>
</organism>
<gene>
    <name evidence="1" type="ORF">GCM10007053_11850</name>
</gene>
<reference evidence="1" key="2">
    <citation type="submission" date="2020-09" db="EMBL/GenBank/DDBJ databases">
        <authorList>
            <person name="Sun Q."/>
            <person name="Kim S."/>
        </authorList>
    </citation>
    <scope>NUCLEOTIDE SEQUENCE</scope>
    <source>
        <strain evidence="1">KCTC 23430</strain>
    </source>
</reference>
<dbReference type="PIRSF" id="PIRSF006173">
    <property type="entry name" value="UCP006173"/>
    <property type="match status" value="1"/>
</dbReference>
<dbReference type="InterPro" id="IPR008228">
    <property type="entry name" value="UCP006173"/>
</dbReference>
<dbReference type="Proteomes" id="UP000644693">
    <property type="component" value="Unassembled WGS sequence"/>
</dbReference>
<evidence type="ECO:0000313" key="2">
    <source>
        <dbReference type="Proteomes" id="UP000644693"/>
    </source>
</evidence>
<dbReference type="RefSeq" id="WP_189476107.1">
    <property type="nucleotide sequence ID" value="NZ_BMYM01000001.1"/>
</dbReference>